<gene>
    <name evidence="2" type="ORF">PCOR1329_LOCUS21866</name>
</gene>
<evidence type="ECO:0000256" key="1">
    <source>
        <dbReference type="SAM" id="MobiDB-lite"/>
    </source>
</evidence>
<evidence type="ECO:0000313" key="2">
    <source>
        <dbReference type="EMBL" id="CAK0820047.1"/>
    </source>
</evidence>
<comment type="caution">
    <text evidence="2">The sequence shown here is derived from an EMBL/GenBank/DDBJ whole genome shotgun (WGS) entry which is preliminary data.</text>
</comment>
<proteinExistence type="predicted"/>
<reference evidence="2" key="1">
    <citation type="submission" date="2023-10" db="EMBL/GenBank/DDBJ databases">
        <authorList>
            <person name="Chen Y."/>
            <person name="Shah S."/>
            <person name="Dougan E. K."/>
            <person name="Thang M."/>
            <person name="Chan C."/>
        </authorList>
    </citation>
    <scope>NUCLEOTIDE SEQUENCE [LARGE SCALE GENOMIC DNA]</scope>
</reference>
<protein>
    <submittedName>
        <fullName evidence="2">Uncharacterized protein</fullName>
    </submittedName>
</protein>
<feature type="non-terminal residue" evidence="2">
    <location>
        <position position="226"/>
    </location>
</feature>
<feature type="compositionally biased region" description="Low complexity" evidence="1">
    <location>
        <begin position="217"/>
        <end position="226"/>
    </location>
</feature>
<feature type="compositionally biased region" description="Basic and acidic residues" evidence="1">
    <location>
        <begin position="188"/>
        <end position="202"/>
    </location>
</feature>
<feature type="compositionally biased region" description="Basic and acidic residues" evidence="1">
    <location>
        <begin position="162"/>
        <end position="176"/>
    </location>
</feature>
<sequence length="226" mass="24707">MSENYPVAYPTLSTQLANTSGTAKQDGADSALLQTRTKPRQGWEKWEKEEAEAEEETWTAQCSTQNKAQHRSVGKSCKGLFCFQRRTGPSDPCSVRSVRASNVGGEGKHSRGSGRLAHTSCQPCCSPRTAHQMMREDVAPGRHPPERAAEAPPPRRRSRQRSRSERVGGSEKEKASSEGGGASQKPSRRWDWQRLLAARKDNSIFSSGLGQDAYGHSSSFSSPSSS</sequence>
<dbReference type="EMBL" id="CAUYUJ010007235">
    <property type="protein sequence ID" value="CAK0820047.1"/>
    <property type="molecule type" value="Genomic_DNA"/>
</dbReference>
<feature type="compositionally biased region" description="Basic and acidic residues" evidence="1">
    <location>
        <begin position="133"/>
        <end position="149"/>
    </location>
</feature>
<name>A0ABN9RLL0_9DINO</name>
<organism evidence="2 3">
    <name type="scientific">Prorocentrum cordatum</name>
    <dbReference type="NCBI Taxonomy" id="2364126"/>
    <lineage>
        <taxon>Eukaryota</taxon>
        <taxon>Sar</taxon>
        <taxon>Alveolata</taxon>
        <taxon>Dinophyceae</taxon>
        <taxon>Prorocentrales</taxon>
        <taxon>Prorocentraceae</taxon>
        <taxon>Prorocentrum</taxon>
    </lineage>
</organism>
<dbReference type="Proteomes" id="UP001189429">
    <property type="component" value="Unassembled WGS sequence"/>
</dbReference>
<accession>A0ABN9RLL0</accession>
<feature type="region of interest" description="Disordered" evidence="1">
    <location>
        <begin position="89"/>
        <end position="226"/>
    </location>
</feature>
<evidence type="ECO:0000313" key="3">
    <source>
        <dbReference type="Proteomes" id="UP001189429"/>
    </source>
</evidence>
<keyword evidence="3" id="KW-1185">Reference proteome</keyword>